<accession>A0A066UG90</accession>
<evidence type="ECO:0000256" key="2">
    <source>
        <dbReference type="SAM" id="Phobius"/>
    </source>
</evidence>
<dbReference type="STRING" id="287986.DV20_05660"/>
<dbReference type="Proteomes" id="UP000027345">
    <property type="component" value="Unassembled WGS sequence"/>
</dbReference>
<keyword evidence="2" id="KW-0472">Membrane</keyword>
<feature type="region of interest" description="Disordered" evidence="1">
    <location>
        <begin position="1"/>
        <end position="28"/>
    </location>
</feature>
<keyword evidence="2" id="KW-0812">Transmembrane</keyword>
<keyword evidence="2" id="KW-1133">Transmembrane helix</keyword>
<reference evidence="3 4" key="1">
    <citation type="submission" date="2014-05" db="EMBL/GenBank/DDBJ databases">
        <title>Draft genome sequence of Amycolatopsis rifamycinica DSM 46095.</title>
        <authorList>
            <person name="Lal R."/>
            <person name="Saxena A."/>
            <person name="Kumari R."/>
            <person name="Mukherjee U."/>
            <person name="Singh P."/>
            <person name="Sangwan N."/>
            <person name="Mahato N.K."/>
        </authorList>
    </citation>
    <scope>NUCLEOTIDE SEQUENCE [LARGE SCALE GENOMIC DNA]</scope>
    <source>
        <strain evidence="3 4">DSM 46095</strain>
    </source>
</reference>
<name>A0A066UG90_9PSEU</name>
<feature type="transmembrane region" description="Helical" evidence="2">
    <location>
        <begin position="68"/>
        <end position="85"/>
    </location>
</feature>
<dbReference type="AlphaFoldDB" id="A0A066UG90"/>
<sequence>MLQVQKTTTAGTPPTSEPPHPPAEGPATRLLALLPNPIPPWPLLLALVAILGTVTIIALAILHSIGPTLATAGALSSVIGAGIHWSKRHTRGRAKTRP</sequence>
<feature type="transmembrane region" description="Helical" evidence="2">
    <location>
        <begin position="43"/>
        <end position="62"/>
    </location>
</feature>
<feature type="compositionally biased region" description="Pro residues" evidence="1">
    <location>
        <begin position="15"/>
        <end position="24"/>
    </location>
</feature>
<dbReference type="EMBL" id="JMQI01000011">
    <property type="protein sequence ID" value="KDN23203.1"/>
    <property type="molecule type" value="Genomic_DNA"/>
</dbReference>
<proteinExistence type="predicted"/>
<protein>
    <submittedName>
        <fullName evidence="3">Uncharacterized protein</fullName>
    </submittedName>
</protein>
<comment type="caution">
    <text evidence="3">The sequence shown here is derived from an EMBL/GenBank/DDBJ whole genome shotgun (WGS) entry which is preliminary data.</text>
</comment>
<evidence type="ECO:0000256" key="1">
    <source>
        <dbReference type="SAM" id="MobiDB-lite"/>
    </source>
</evidence>
<evidence type="ECO:0000313" key="4">
    <source>
        <dbReference type="Proteomes" id="UP000027345"/>
    </source>
</evidence>
<gene>
    <name evidence="3" type="ORF">DV20_05660</name>
</gene>
<keyword evidence="4" id="KW-1185">Reference proteome</keyword>
<evidence type="ECO:0000313" key="3">
    <source>
        <dbReference type="EMBL" id="KDN23203.1"/>
    </source>
</evidence>
<organism evidence="3 4">
    <name type="scientific">Amycolatopsis rifamycinica</name>
    <dbReference type="NCBI Taxonomy" id="287986"/>
    <lineage>
        <taxon>Bacteria</taxon>
        <taxon>Bacillati</taxon>
        <taxon>Actinomycetota</taxon>
        <taxon>Actinomycetes</taxon>
        <taxon>Pseudonocardiales</taxon>
        <taxon>Pseudonocardiaceae</taxon>
        <taxon>Amycolatopsis</taxon>
    </lineage>
</organism>